<evidence type="ECO:0000256" key="5">
    <source>
        <dbReference type="ARBA" id="ARBA00023136"/>
    </source>
</evidence>
<keyword evidence="3 7" id="KW-0812">Transmembrane</keyword>
<evidence type="ECO:0000256" key="6">
    <source>
        <dbReference type="ARBA" id="ARBA00023306"/>
    </source>
</evidence>
<keyword evidence="4 7" id="KW-1133">Transmembrane helix</keyword>
<dbReference type="HAMAP" id="MF_00631">
    <property type="entry name" value="CrgA"/>
    <property type="match status" value="1"/>
</dbReference>
<evidence type="ECO:0000313" key="9">
    <source>
        <dbReference type="Proteomes" id="UP000185612"/>
    </source>
</evidence>
<evidence type="ECO:0000256" key="3">
    <source>
        <dbReference type="ARBA" id="ARBA00022692"/>
    </source>
</evidence>
<evidence type="ECO:0000256" key="4">
    <source>
        <dbReference type="ARBA" id="ARBA00022989"/>
    </source>
</evidence>
<comment type="similarity">
    <text evidence="7">Belongs to the CrgA family.</text>
</comment>
<keyword evidence="1 7" id="KW-1003">Cell membrane</keyword>
<comment type="caution">
    <text evidence="8">The sequence shown here is derived from an EMBL/GenBank/DDBJ whole genome shotgun (WGS) entry which is preliminary data.</text>
</comment>
<feature type="transmembrane region" description="Helical" evidence="7">
    <location>
        <begin position="34"/>
        <end position="56"/>
    </location>
</feature>
<proteinExistence type="inferred from homology"/>
<keyword evidence="5 7" id="KW-0472">Membrane</keyword>
<comment type="function">
    <text evidence="7">Involved in cell division.</text>
</comment>
<evidence type="ECO:0000256" key="1">
    <source>
        <dbReference type="ARBA" id="ARBA00022475"/>
    </source>
</evidence>
<feature type="transmembrane region" description="Helical" evidence="7">
    <location>
        <begin position="68"/>
        <end position="85"/>
    </location>
</feature>
<evidence type="ECO:0000256" key="7">
    <source>
        <dbReference type="HAMAP-Rule" id="MF_00631"/>
    </source>
</evidence>
<dbReference type="EMBL" id="MQVS01000008">
    <property type="protein sequence ID" value="OKL51280.1"/>
    <property type="molecule type" value="Genomic_DNA"/>
</dbReference>
<dbReference type="AlphaFoldDB" id="A0A1Q5PV36"/>
<evidence type="ECO:0000256" key="2">
    <source>
        <dbReference type="ARBA" id="ARBA00022618"/>
    </source>
</evidence>
<dbReference type="STRING" id="52770.BSZ40_08190"/>
<dbReference type="InterPro" id="IPR009619">
    <property type="entry name" value="CrgA"/>
</dbReference>
<dbReference type="GO" id="GO:0051301">
    <property type="term" value="P:cell division"/>
    <property type="evidence" value="ECO:0007669"/>
    <property type="project" value="UniProtKB-UniRule"/>
</dbReference>
<accession>A0A1Q5PV36</accession>
<dbReference type="Proteomes" id="UP000185612">
    <property type="component" value="Unassembled WGS sequence"/>
</dbReference>
<dbReference type="OrthoDB" id="5189646at2"/>
<reference evidence="9" key="1">
    <citation type="submission" date="2016-12" db="EMBL/GenBank/DDBJ databases">
        <authorList>
            <person name="Meng X."/>
        </authorList>
    </citation>
    <scope>NUCLEOTIDE SEQUENCE [LARGE SCALE GENOMIC DNA]</scope>
    <source>
        <strain evidence="9">DSM 20732</strain>
    </source>
</reference>
<evidence type="ECO:0000313" key="8">
    <source>
        <dbReference type="EMBL" id="OKL51280.1"/>
    </source>
</evidence>
<gene>
    <name evidence="7" type="primary">crgA</name>
    <name evidence="8" type="ORF">BSZ40_08190</name>
</gene>
<dbReference type="GO" id="GO:0005886">
    <property type="term" value="C:plasma membrane"/>
    <property type="evidence" value="ECO:0007669"/>
    <property type="project" value="UniProtKB-SubCell"/>
</dbReference>
<sequence length="88" mass="10181">MPESKKRKSRGRTVHADTEIRPSWQDDIKPSPQWWPLVMVALMVLGLVWVVVTHMSSGRFPIPGLGDWNQFVGFGVMITGFLMMLRWR</sequence>
<comment type="subcellular location">
    <subcellularLocation>
        <location evidence="7">Cell membrane</location>
        <topology evidence="7">Multi-pass membrane protein</topology>
    </subcellularLocation>
</comment>
<dbReference type="Pfam" id="PF06781">
    <property type="entry name" value="CrgA"/>
    <property type="match status" value="1"/>
</dbReference>
<name>A0A1Q5PV36_9ACTO</name>
<dbReference type="RefSeq" id="WP_073825123.1">
    <property type="nucleotide sequence ID" value="NZ_JAUNKL010000053.1"/>
</dbReference>
<keyword evidence="9" id="KW-1185">Reference proteome</keyword>
<organism evidence="8 9">
    <name type="scientific">Buchananella hordeovulneris</name>
    <dbReference type="NCBI Taxonomy" id="52770"/>
    <lineage>
        <taxon>Bacteria</taxon>
        <taxon>Bacillati</taxon>
        <taxon>Actinomycetota</taxon>
        <taxon>Actinomycetes</taxon>
        <taxon>Actinomycetales</taxon>
        <taxon>Actinomycetaceae</taxon>
        <taxon>Buchananella</taxon>
    </lineage>
</organism>
<dbReference type="FunCoup" id="A0A1Q5PV36">
    <property type="interactions" value="1"/>
</dbReference>
<keyword evidence="6 7" id="KW-0131">Cell cycle</keyword>
<keyword evidence="2 7" id="KW-0132">Cell division</keyword>
<protein>
    <recommendedName>
        <fullName evidence="7">Cell division protein CrgA</fullName>
    </recommendedName>
</protein>